<keyword evidence="2" id="KW-1185">Reference proteome</keyword>
<accession>A0A9Q1QWZ6</accession>
<sequence length="101" mass="11117">MKWWPDVICFASASTHSSLQFSNVKARKETTEQMSSKIDHTSKSFTSSLCSCFCYNRVARAVLTADTGYKGSDNSRGGAAVVMMVVVQVEEPSFSSFLTRT</sequence>
<gene>
    <name evidence="1" type="ORF">K7X08_036558</name>
</gene>
<dbReference type="AlphaFoldDB" id="A0A9Q1QWZ6"/>
<proteinExistence type="predicted"/>
<dbReference type="EMBL" id="JAJAGQ010000022">
    <property type="protein sequence ID" value="KAJ8529723.1"/>
    <property type="molecule type" value="Genomic_DNA"/>
</dbReference>
<comment type="caution">
    <text evidence="1">The sequence shown here is derived from an EMBL/GenBank/DDBJ whole genome shotgun (WGS) entry which is preliminary data.</text>
</comment>
<name>A0A9Q1QWZ6_9SOLA</name>
<dbReference type="Proteomes" id="UP001152561">
    <property type="component" value="Unassembled WGS sequence"/>
</dbReference>
<evidence type="ECO:0000313" key="2">
    <source>
        <dbReference type="Proteomes" id="UP001152561"/>
    </source>
</evidence>
<organism evidence="1 2">
    <name type="scientific">Anisodus acutangulus</name>
    <dbReference type="NCBI Taxonomy" id="402998"/>
    <lineage>
        <taxon>Eukaryota</taxon>
        <taxon>Viridiplantae</taxon>
        <taxon>Streptophyta</taxon>
        <taxon>Embryophyta</taxon>
        <taxon>Tracheophyta</taxon>
        <taxon>Spermatophyta</taxon>
        <taxon>Magnoliopsida</taxon>
        <taxon>eudicotyledons</taxon>
        <taxon>Gunneridae</taxon>
        <taxon>Pentapetalae</taxon>
        <taxon>asterids</taxon>
        <taxon>lamiids</taxon>
        <taxon>Solanales</taxon>
        <taxon>Solanaceae</taxon>
        <taxon>Solanoideae</taxon>
        <taxon>Hyoscyameae</taxon>
        <taxon>Anisodus</taxon>
    </lineage>
</organism>
<reference evidence="2" key="1">
    <citation type="journal article" date="2023" name="Proc. Natl. Acad. Sci. U.S.A.">
        <title>Genomic and structural basis for evolution of tropane alkaloid biosynthesis.</title>
        <authorList>
            <person name="Wanga Y.-J."/>
            <person name="Taina T."/>
            <person name="Yua J.-Y."/>
            <person name="Lia J."/>
            <person name="Xua B."/>
            <person name="Chenc J."/>
            <person name="D'Auriad J.C."/>
            <person name="Huanga J.-P."/>
            <person name="Huanga S.-X."/>
        </authorList>
    </citation>
    <scope>NUCLEOTIDE SEQUENCE [LARGE SCALE GENOMIC DNA]</scope>
    <source>
        <strain evidence="2">cv. KIB-2019</strain>
    </source>
</reference>
<evidence type="ECO:0000313" key="1">
    <source>
        <dbReference type="EMBL" id="KAJ8529723.1"/>
    </source>
</evidence>
<protein>
    <submittedName>
        <fullName evidence="1">Uncharacterized protein</fullName>
    </submittedName>
</protein>